<sequence length="385" mass="43087">MGDVKNSNIEKALSKVPAKLLRNWTLELTSRCNLRCTYCSVPHAEEYGMVDMSAERIEKLKSLMKNSGVDFISLSGRGELTYIDGWEEIVTPFFEMGLPTHTVTNFQKPLTWEQARLMACFSMLTFSIDNVDREMTRKVRKGGDLRNVIYNVNMVKAAGLAMGRKQMNMHVIAVVTKSSLGGFKDLAALMVSLGVQHLKLQDLVMDYSDRVDTVDISHISELPDDELVDAAQDLVDARQICLENGVGFYMHPSLETIINKALGHSQKDEIVADRVTTTNVGDHMRHGCRLEEGETRDCIQPWQLAILLADGGVEPCTGSYGPIGNYDFAEKPDEFFNSPDMVELRKSLLTGNLGQACKFCGTAKAIKVEDFQKKVQNYIRERLTT</sequence>
<proteinExistence type="predicted"/>
<keyword evidence="5" id="KW-0560">Oxidoreductase</keyword>
<keyword evidence="2" id="KW-0004">4Fe-4S</keyword>
<keyword evidence="3" id="KW-0949">S-adenosyl-L-methionine</keyword>
<keyword evidence="7" id="KW-0411">Iron-sulfur</keyword>
<keyword evidence="4" id="KW-0479">Metal-binding</keyword>
<evidence type="ECO:0000256" key="5">
    <source>
        <dbReference type="ARBA" id="ARBA00023002"/>
    </source>
</evidence>
<dbReference type="PANTHER" id="PTHR11228">
    <property type="entry name" value="RADICAL SAM DOMAIN PROTEIN"/>
    <property type="match status" value="1"/>
</dbReference>
<evidence type="ECO:0000256" key="4">
    <source>
        <dbReference type="ARBA" id="ARBA00022723"/>
    </source>
</evidence>
<accession>A0A1C3RKK4</accession>
<keyword evidence="10" id="KW-1185">Reference proteome</keyword>
<dbReference type="OrthoDB" id="9782387at2"/>
<evidence type="ECO:0000313" key="10">
    <source>
        <dbReference type="Proteomes" id="UP000231658"/>
    </source>
</evidence>
<feature type="domain" description="Radical SAM core" evidence="8">
    <location>
        <begin position="27"/>
        <end position="161"/>
    </location>
</feature>
<evidence type="ECO:0000256" key="3">
    <source>
        <dbReference type="ARBA" id="ARBA00022691"/>
    </source>
</evidence>
<name>A0A1C3RKK4_9PROT</name>
<evidence type="ECO:0000256" key="6">
    <source>
        <dbReference type="ARBA" id="ARBA00023004"/>
    </source>
</evidence>
<dbReference type="Pfam" id="PF04055">
    <property type="entry name" value="Radical_SAM"/>
    <property type="match status" value="1"/>
</dbReference>
<dbReference type="CDD" id="cd21109">
    <property type="entry name" value="SPASM"/>
    <property type="match status" value="1"/>
</dbReference>
<dbReference type="RefSeq" id="WP_069189857.1">
    <property type="nucleotide sequence ID" value="NZ_FLYE01000046.1"/>
</dbReference>
<evidence type="ECO:0000259" key="8">
    <source>
        <dbReference type="Pfam" id="PF04055"/>
    </source>
</evidence>
<dbReference type="EMBL" id="FLYE01000046">
    <property type="protein sequence ID" value="SCA57852.1"/>
    <property type="molecule type" value="Genomic_DNA"/>
</dbReference>
<dbReference type="InterPro" id="IPR000385">
    <property type="entry name" value="MoaA_NifB_PqqE_Fe-S-bd_CS"/>
</dbReference>
<dbReference type="GO" id="GO:0016491">
    <property type="term" value="F:oxidoreductase activity"/>
    <property type="evidence" value="ECO:0007669"/>
    <property type="project" value="UniProtKB-KW"/>
</dbReference>
<evidence type="ECO:0000256" key="7">
    <source>
        <dbReference type="ARBA" id="ARBA00023014"/>
    </source>
</evidence>
<dbReference type="InterPro" id="IPR007197">
    <property type="entry name" value="rSAM"/>
</dbReference>
<gene>
    <name evidence="9" type="ORF">MTBPR1_70124</name>
</gene>
<keyword evidence="6" id="KW-0408">Iron</keyword>
<dbReference type="GO" id="GO:0051539">
    <property type="term" value="F:4 iron, 4 sulfur cluster binding"/>
    <property type="evidence" value="ECO:0007669"/>
    <property type="project" value="UniProtKB-KW"/>
</dbReference>
<dbReference type="SFLD" id="SFLDS00029">
    <property type="entry name" value="Radical_SAM"/>
    <property type="match status" value="1"/>
</dbReference>
<comment type="cofactor">
    <cofactor evidence="1">
        <name>[4Fe-4S] cluster</name>
        <dbReference type="ChEBI" id="CHEBI:49883"/>
    </cofactor>
</comment>
<dbReference type="CDD" id="cd01335">
    <property type="entry name" value="Radical_SAM"/>
    <property type="match status" value="1"/>
</dbReference>
<dbReference type="Proteomes" id="UP000231658">
    <property type="component" value="Unassembled WGS sequence"/>
</dbReference>
<dbReference type="Gene3D" id="3.20.20.70">
    <property type="entry name" value="Aldolase class I"/>
    <property type="match status" value="1"/>
</dbReference>
<dbReference type="GO" id="GO:0046872">
    <property type="term" value="F:metal ion binding"/>
    <property type="evidence" value="ECO:0007669"/>
    <property type="project" value="UniProtKB-KW"/>
</dbReference>
<reference evidence="9 10" key="1">
    <citation type="submission" date="2016-07" db="EMBL/GenBank/DDBJ databases">
        <authorList>
            <person name="Lefevre C.T."/>
        </authorList>
    </citation>
    <scope>NUCLEOTIDE SEQUENCE [LARGE SCALE GENOMIC DNA]</scope>
    <source>
        <strain evidence="9">PR1</strain>
    </source>
</reference>
<dbReference type="PANTHER" id="PTHR11228:SF7">
    <property type="entry name" value="PQQA PEPTIDE CYCLASE"/>
    <property type="match status" value="1"/>
</dbReference>
<dbReference type="PROSITE" id="PS01305">
    <property type="entry name" value="MOAA_NIFB_PQQE"/>
    <property type="match status" value="1"/>
</dbReference>
<dbReference type="InterPro" id="IPR058240">
    <property type="entry name" value="rSAM_sf"/>
</dbReference>
<dbReference type="InterPro" id="IPR013785">
    <property type="entry name" value="Aldolase_TIM"/>
</dbReference>
<dbReference type="AlphaFoldDB" id="A0A1C3RKK4"/>
<protein>
    <recommendedName>
        <fullName evidence="8">Radical SAM core domain-containing protein</fullName>
    </recommendedName>
</protein>
<evidence type="ECO:0000256" key="2">
    <source>
        <dbReference type="ARBA" id="ARBA00022485"/>
    </source>
</evidence>
<organism evidence="9 10">
    <name type="scientific">Candidatus Terasakiella magnetica</name>
    <dbReference type="NCBI Taxonomy" id="1867952"/>
    <lineage>
        <taxon>Bacteria</taxon>
        <taxon>Pseudomonadati</taxon>
        <taxon>Pseudomonadota</taxon>
        <taxon>Alphaproteobacteria</taxon>
        <taxon>Rhodospirillales</taxon>
        <taxon>Terasakiellaceae</taxon>
        <taxon>Terasakiella</taxon>
    </lineage>
</organism>
<evidence type="ECO:0000256" key="1">
    <source>
        <dbReference type="ARBA" id="ARBA00001966"/>
    </source>
</evidence>
<evidence type="ECO:0000313" key="9">
    <source>
        <dbReference type="EMBL" id="SCA57852.1"/>
    </source>
</evidence>
<dbReference type="InterPro" id="IPR050377">
    <property type="entry name" value="Radical_SAM_PqqE_MftC-like"/>
</dbReference>
<dbReference type="SUPFAM" id="SSF102114">
    <property type="entry name" value="Radical SAM enzymes"/>
    <property type="match status" value="1"/>
</dbReference>
<dbReference type="SFLD" id="SFLDG01067">
    <property type="entry name" value="SPASM/twitch_domain_containing"/>
    <property type="match status" value="1"/>
</dbReference>
<dbReference type="STRING" id="1867952.MTBPR1_70124"/>